<feature type="transmembrane region" description="Helical" evidence="5">
    <location>
        <begin position="75"/>
        <end position="99"/>
    </location>
</feature>
<feature type="transmembrane region" description="Helical" evidence="5">
    <location>
        <begin position="200"/>
        <end position="216"/>
    </location>
</feature>
<dbReference type="RefSeq" id="WP_025412542.1">
    <property type="nucleotide sequence ID" value="NZ_CP007128.1"/>
</dbReference>
<dbReference type="HOGENOM" id="CLU_031942_3_3_0"/>
<dbReference type="FunCoup" id="W0RL76">
    <property type="interactions" value="518"/>
</dbReference>
<comment type="function">
    <text evidence="5">Part of the twin-arginine translocation (Tat) system that transports large folded proteins containing a characteristic twin-arginine motif in their signal peptide across membranes.</text>
</comment>
<feature type="transmembrane region" description="Helical" evidence="5">
    <location>
        <begin position="159"/>
        <end position="188"/>
    </location>
</feature>
<dbReference type="PANTHER" id="PTHR30371">
    <property type="entry name" value="SEC-INDEPENDENT PROTEIN TRANSLOCASE PROTEIN TATC"/>
    <property type="match status" value="1"/>
</dbReference>
<keyword evidence="5" id="KW-0653">Protein transport</keyword>
<name>W0RL76_9BACT</name>
<evidence type="ECO:0000256" key="1">
    <source>
        <dbReference type="ARBA" id="ARBA00004141"/>
    </source>
</evidence>
<keyword evidence="7" id="KW-1185">Reference proteome</keyword>
<proteinExistence type="inferred from homology"/>
<dbReference type="NCBIfam" id="TIGR00945">
    <property type="entry name" value="tatC"/>
    <property type="match status" value="1"/>
</dbReference>
<dbReference type="KEGG" id="gba:J421_3548"/>
<keyword evidence="4 5" id="KW-0472">Membrane</keyword>
<evidence type="ECO:0000256" key="2">
    <source>
        <dbReference type="ARBA" id="ARBA00022692"/>
    </source>
</evidence>
<keyword evidence="5" id="KW-0811">Translocation</keyword>
<evidence type="ECO:0000313" key="6">
    <source>
        <dbReference type="EMBL" id="AHG91085.1"/>
    </source>
</evidence>
<accession>W0RL76</accession>
<feature type="transmembrane region" description="Helical" evidence="5">
    <location>
        <begin position="20"/>
        <end position="42"/>
    </location>
</feature>
<dbReference type="OrthoDB" id="9777044at2"/>
<dbReference type="Pfam" id="PF00902">
    <property type="entry name" value="TatC"/>
    <property type="match status" value="1"/>
</dbReference>
<dbReference type="eggNOG" id="COG0805">
    <property type="taxonomic scope" value="Bacteria"/>
</dbReference>
<dbReference type="PRINTS" id="PR01840">
    <property type="entry name" value="TATCFAMILY"/>
</dbReference>
<feature type="transmembrane region" description="Helical" evidence="5">
    <location>
        <begin position="222"/>
        <end position="243"/>
    </location>
</feature>
<dbReference type="EMBL" id="CP007128">
    <property type="protein sequence ID" value="AHG91085.1"/>
    <property type="molecule type" value="Genomic_DNA"/>
</dbReference>
<dbReference type="AlphaFoldDB" id="W0RL76"/>
<organism evidence="6 7">
    <name type="scientific">Gemmatirosa kalamazoonensis</name>
    <dbReference type="NCBI Taxonomy" id="861299"/>
    <lineage>
        <taxon>Bacteria</taxon>
        <taxon>Pseudomonadati</taxon>
        <taxon>Gemmatimonadota</taxon>
        <taxon>Gemmatimonadia</taxon>
        <taxon>Gemmatimonadales</taxon>
        <taxon>Gemmatimonadaceae</taxon>
        <taxon>Gemmatirosa</taxon>
    </lineage>
</organism>
<keyword evidence="5" id="KW-0813">Transport</keyword>
<feature type="transmembrane region" description="Helical" evidence="5">
    <location>
        <begin position="111"/>
        <end position="139"/>
    </location>
</feature>
<comment type="subcellular location">
    <subcellularLocation>
        <location evidence="5">Cell membrane</location>
        <topology evidence="5">Multi-pass membrane protein</topology>
    </subcellularLocation>
    <subcellularLocation>
        <location evidence="1">Membrane</location>
        <topology evidence="1">Multi-pass membrane protein</topology>
    </subcellularLocation>
</comment>
<evidence type="ECO:0000256" key="4">
    <source>
        <dbReference type="ARBA" id="ARBA00023136"/>
    </source>
</evidence>
<dbReference type="STRING" id="861299.J421_3548"/>
<dbReference type="HAMAP" id="MF_00902">
    <property type="entry name" value="TatC"/>
    <property type="match status" value="1"/>
</dbReference>
<dbReference type="InterPro" id="IPR002033">
    <property type="entry name" value="TatC"/>
</dbReference>
<dbReference type="InParanoid" id="W0RL76"/>
<gene>
    <name evidence="5" type="primary">tatC</name>
    <name evidence="6" type="ORF">J421_3548</name>
</gene>
<comment type="similarity">
    <text evidence="5">Belongs to the TatC family.</text>
</comment>
<dbReference type="GO" id="GO:0043953">
    <property type="term" value="P:protein transport by the Tat complex"/>
    <property type="evidence" value="ECO:0007669"/>
    <property type="project" value="UniProtKB-UniRule"/>
</dbReference>
<comment type="subunit">
    <text evidence="5">Forms a complex with TatA.</text>
</comment>
<evidence type="ECO:0000313" key="7">
    <source>
        <dbReference type="Proteomes" id="UP000019151"/>
    </source>
</evidence>
<reference evidence="6 7" key="1">
    <citation type="journal article" date="2014" name="Genome Announc.">
        <title>Genome Sequence and Methylome of Soil Bacterium Gemmatirosa kalamazoonensis KBS708T, a Member of the Rarely Cultivated Gemmatimonadetes Phylum.</title>
        <authorList>
            <person name="Debruyn J.M."/>
            <person name="Radosevich M."/>
            <person name="Wommack K.E."/>
            <person name="Polson S.W."/>
            <person name="Hauser L.J."/>
            <person name="Fawaz M.N."/>
            <person name="Korlach J."/>
            <person name="Tsai Y.C."/>
        </authorList>
    </citation>
    <scope>NUCLEOTIDE SEQUENCE [LARGE SCALE GENOMIC DNA]</scope>
    <source>
        <strain evidence="6 7">KBS708</strain>
    </source>
</reference>
<dbReference type="GO" id="GO:0009977">
    <property type="term" value="F:proton motive force dependent protein transmembrane transporter activity"/>
    <property type="evidence" value="ECO:0007669"/>
    <property type="project" value="TreeGrafter"/>
</dbReference>
<dbReference type="PATRIC" id="fig|861299.3.peg.3601"/>
<dbReference type="GO" id="GO:0065002">
    <property type="term" value="P:intracellular protein transmembrane transport"/>
    <property type="evidence" value="ECO:0007669"/>
    <property type="project" value="TreeGrafter"/>
</dbReference>
<sequence>MAKFMKGSAEMPFLDHLEELRWRILYSLIAFCVGLFVAFVLLQKVDVIRFLERPVLPYLHGRKLVFTHPGDPFGIVLNAAFALGVILALPVIGYQAWAFFAPALYAHEKKLVVPVLLGAVGLFLAGVALSFYVVLPFTLGFLLNFQTEALEPMITASEYFGFAISMSLAFGAVFELPILILALTALGIVTPAFLSKYRRHAIVLCVVGAAFITPGADPTSLFALSVPLYLLFELSVVLSKAIYARRQRRALADNTIGTLDQPGAA</sequence>
<dbReference type="PANTHER" id="PTHR30371:SF0">
    <property type="entry name" value="SEC-INDEPENDENT PROTEIN TRANSLOCASE PROTEIN TATC, CHLOROPLASTIC-RELATED"/>
    <property type="match status" value="1"/>
</dbReference>
<keyword evidence="2 5" id="KW-0812">Transmembrane</keyword>
<keyword evidence="5" id="KW-1003">Cell membrane</keyword>
<dbReference type="GO" id="GO:0033281">
    <property type="term" value="C:TAT protein transport complex"/>
    <property type="evidence" value="ECO:0007669"/>
    <property type="project" value="UniProtKB-UniRule"/>
</dbReference>
<protein>
    <recommendedName>
        <fullName evidence="5">Sec-independent protein translocase protein TatC</fullName>
    </recommendedName>
</protein>
<keyword evidence="3 5" id="KW-1133">Transmembrane helix</keyword>
<evidence type="ECO:0000256" key="3">
    <source>
        <dbReference type="ARBA" id="ARBA00022989"/>
    </source>
</evidence>
<dbReference type="Proteomes" id="UP000019151">
    <property type="component" value="Chromosome"/>
</dbReference>
<evidence type="ECO:0000256" key="5">
    <source>
        <dbReference type="HAMAP-Rule" id="MF_00902"/>
    </source>
</evidence>